<comment type="caution">
    <text evidence="1">The sequence shown here is derived from an EMBL/GenBank/DDBJ whole genome shotgun (WGS) entry which is preliminary data.</text>
</comment>
<dbReference type="Gene3D" id="1.10.287.1060">
    <property type="entry name" value="ESAT-6-like"/>
    <property type="match status" value="1"/>
</dbReference>
<dbReference type="AlphaFoldDB" id="A0A7W9KJM7"/>
<organism evidence="1 2">
    <name type="scientific">Kutzneria kofuensis</name>
    <dbReference type="NCBI Taxonomy" id="103725"/>
    <lineage>
        <taxon>Bacteria</taxon>
        <taxon>Bacillati</taxon>
        <taxon>Actinomycetota</taxon>
        <taxon>Actinomycetes</taxon>
        <taxon>Pseudonocardiales</taxon>
        <taxon>Pseudonocardiaceae</taxon>
        <taxon>Kutzneria</taxon>
    </lineage>
</organism>
<gene>
    <name evidence="1" type="ORF">BJ998_004704</name>
</gene>
<sequence length="103" mass="10727">MNTGGFSTDVDRVLDRAGQLDSLSDTAQSIFTELSDALAEAGECWGTDQVGQSFATGYTDAAEATFALVKALPGQLADVGGRLAEHAHIHRSVDQAIATGRSD</sequence>
<protein>
    <submittedName>
        <fullName evidence="1">Uncharacterized protein YukE</fullName>
    </submittedName>
</protein>
<dbReference type="RefSeq" id="WP_184864853.1">
    <property type="nucleotide sequence ID" value="NZ_BAAAWY010000018.1"/>
</dbReference>
<dbReference type="Proteomes" id="UP000585638">
    <property type="component" value="Unassembled WGS sequence"/>
</dbReference>
<proteinExistence type="predicted"/>
<keyword evidence="2" id="KW-1185">Reference proteome</keyword>
<evidence type="ECO:0000313" key="2">
    <source>
        <dbReference type="Proteomes" id="UP000585638"/>
    </source>
</evidence>
<dbReference type="EMBL" id="JACHIR010000001">
    <property type="protein sequence ID" value="MBB5893508.1"/>
    <property type="molecule type" value="Genomic_DNA"/>
</dbReference>
<accession>A0A7W9KJM7</accession>
<name>A0A7W9KJM7_9PSEU</name>
<reference evidence="1 2" key="1">
    <citation type="submission" date="2020-08" db="EMBL/GenBank/DDBJ databases">
        <title>Sequencing the genomes of 1000 actinobacteria strains.</title>
        <authorList>
            <person name="Klenk H.-P."/>
        </authorList>
    </citation>
    <scope>NUCLEOTIDE SEQUENCE [LARGE SCALE GENOMIC DNA]</scope>
    <source>
        <strain evidence="1 2">DSM 43851</strain>
    </source>
</reference>
<evidence type="ECO:0000313" key="1">
    <source>
        <dbReference type="EMBL" id="MBB5893508.1"/>
    </source>
</evidence>